<dbReference type="PANTHER" id="PTHR48041:SF63">
    <property type="entry name" value="EARLY GENE AT 23, ISOFORM C"/>
    <property type="match status" value="1"/>
</dbReference>
<keyword evidence="6" id="KW-0067">ATP-binding</keyword>
<dbReference type="SMART" id="SM00382">
    <property type="entry name" value="AAA"/>
    <property type="match status" value="1"/>
</dbReference>
<dbReference type="EMBL" id="AJVK01029545">
    <property type="status" value="NOT_ANNOTATED_CDS"/>
    <property type="molecule type" value="Genomic_DNA"/>
</dbReference>
<evidence type="ECO:0000313" key="12">
    <source>
        <dbReference type="Proteomes" id="UP000092462"/>
    </source>
</evidence>
<keyword evidence="7 10" id="KW-1133">Transmembrane helix</keyword>
<feature type="transmembrane region" description="Helical" evidence="10">
    <location>
        <begin position="481"/>
        <end position="500"/>
    </location>
</feature>
<evidence type="ECO:0000256" key="8">
    <source>
        <dbReference type="ARBA" id="ARBA00023136"/>
    </source>
</evidence>
<evidence type="ECO:0000256" key="3">
    <source>
        <dbReference type="ARBA" id="ARBA00022448"/>
    </source>
</evidence>
<dbReference type="InterPro" id="IPR003439">
    <property type="entry name" value="ABC_transporter-like_ATP-bd"/>
</dbReference>
<sequence length="603" mass="68325">MGPSGCGKTTLLDCLSGQRSIDSGTIRLNRERLSKKWRRRICYVLQQDIFFAGLTLRETLEYTAMLRLPDKLPRAEKMRCVDHILEVLELTPCQHTKIGDYLNRGLSGGEKKRANIACELLTNPSIMLLDEPTSGLDSHAATSLISSLQRYAAQEHKTVVITVHQPSSQMFHMFDRLLLLCRGQTAYFGDVNRVVDFFQDIGLTMKSHYNPADFILEQIKSSPEVRDKIIQAARAARKSSSYPCELNQDHFTKDGVVMVDFRHLHSLLKDDRIVANGVAPIEETQSEEGKQLWMETQSHSSSASSDSHDGDFWLGYPTSFYTQFKVLSQRNFKEARPRMLSRLNWLQTIGLGMMAGALWFQLPKTEESLHDIQGWMFFSQTYWMLFALFGALSSFPPEREVISKERRSGAYRLSAYYIAKMVGELPLVITLPAVYHLISYPMLGFSSPSLFLTMLAFLLLNTIVAQSVGFFVGACCMDMNLSITVSALYTLATQLFGGYLSTRFPSWLEWVRFTSMIHYAYQNMQILEFSEGPPIVCGEQSKFAICTTENPDGTTNKYIPVDAILDAQGCTAPLWLNTLVLVAFLIVFRLLGYIVLRYVRCPK</sequence>
<dbReference type="SUPFAM" id="SSF52540">
    <property type="entry name" value="P-loop containing nucleoside triphosphate hydrolases"/>
    <property type="match status" value="1"/>
</dbReference>
<dbReference type="GO" id="GO:0016887">
    <property type="term" value="F:ATP hydrolysis activity"/>
    <property type="evidence" value="ECO:0007669"/>
    <property type="project" value="InterPro"/>
</dbReference>
<dbReference type="GO" id="GO:0140359">
    <property type="term" value="F:ABC-type transporter activity"/>
    <property type="evidence" value="ECO:0007669"/>
    <property type="project" value="InterPro"/>
</dbReference>
<feature type="transmembrane region" description="Helical" evidence="10">
    <location>
        <begin position="343"/>
        <end position="362"/>
    </location>
</feature>
<dbReference type="PANTHER" id="PTHR48041">
    <property type="entry name" value="ABC TRANSPORTER G FAMILY MEMBER 28"/>
    <property type="match status" value="1"/>
</dbReference>
<accession>A0A1B0GNL5</accession>
<dbReference type="EMBL" id="AJVK01029546">
    <property type="status" value="NOT_ANNOTATED_CDS"/>
    <property type="molecule type" value="Genomic_DNA"/>
</dbReference>
<dbReference type="EnsemblMetazoa" id="PPAI004892-RA">
    <property type="protein sequence ID" value="PPAI004892-PA"/>
    <property type="gene ID" value="PPAI004892"/>
</dbReference>
<keyword evidence="5" id="KW-0547">Nucleotide-binding</keyword>
<dbReference type="InterPro" id="IPR017871">
    <property type="entry name" value="ABC_transporter-like_CS"/>
</dbReference>
<reference evidence="11" key="1">
    <citation type="submission" date="2022-08" db="UniProtKB">
        <authorList>
            <consortium name="EnsemblMetazoa"/>
        </authorList>
    </citation>
    <scope>IDENTIFICATION</scope>
    <source>
        <strain evidence="11">Israel</strain>
    </source>
</reference>
<dbReference type="PROSITE" id="PS00211">
    <property type="entry name" value="ABC_TRANSPORTER_1"/>
    <property type="match status" value="1"/>
</dbReference>
<feature type="transmembrane region" description="Helical" evidence="10">
    <location>
        <begin position="374"/>
        <end position="395"/>
    </location>
</feature>
<evidence type="ECO:0000256" key="9">
    <source>
        <dbReference type="SAM" id="MobiDB-lite"/>
    </source>
</evidence>
<name>A0A1B0GNL5_PHLPP</name>
<organism evidence="11 12">
    <name type="scientific">Phlebotomus papatasi</name>
    <name type="common">Sandfly</name>
    <dbReference type="NCBI Taxonomy" id="29031"/>
    <lineage>
        <taxon>Eukaryota</taxon>
        <taxon>Metazoa</taxon>
        <taxon>Ecdysozoa</taxon>
        <taxon>Arthropoda</taxon>
        <taxon>Hexapoda</taxon>
        <taxon>Insecta</taxon>
        <taxon>Pterygota</taxon>
        <taxon>Neoptera</taxon>
        <taxon>Endopterygota</taxon>
        <taxon>Diptera</taxon>
        <taxon>Nematocera</taxon>
        <taxon>Psychodoidea</taxon>
        <taxon>Psychodidae</taxon>
        <taxon>Phlebotomus</taxon>
        <taxon>Phlebotomus</taxon>
    </lineage>
</organism>
<comment type="similarity">
    <text evidence="2">Belongs to the ABC transporter superfamily. ABCG family. Eye pigment precursor importer (TC 3.A.1.204) subfamily.</text>
</comment>
<feature type="transmembrane region" description="Helical" evidence="10">
    <location>
        <begin position="450"/>
        <end position="474"/>
    </location>
</feature>
<evidence type="ECO:0000256" key="5">
    <source>
        <dbReference type="ARBA" id="ARBA00022741"/>
    </source>
</evidence>
<evidence type="ECO:0000256" key="10">
    <source>
        <dbReference type="SAM" id="Phobius"/>
    </source>
</evidence>
<dbReference type="InterPro" id="IPR050352">
    <property type="entry name" value="ABCG_transporters"/>
</dbReference>
<keyword evidence="4 10" id="KW-0812">Transmembrane</keyword>
<dbReference type="InterPro" id="IPR013525">
    <property type="entry name" value="ABC2_TM"/>
</dbReference>
<dbReference type="GO" id="GO:0005886">
    <property type="term" value="C:plasma membrane"/>
    <property type="evidence" value="ECO:0007669"/>
    <property type="project" value="TreeGrafter"/>
</dbReference>
<dbReference type="InterPro" id="IPR003593">
    <property type="entry name" value="AAA+_ATPase"/>
</dbReference>
<evidence type="ECO:0000256" key="7">
    <source>
        <dbReference type="ARBA" id="ARBA00022989"/>
    </source>
</evidence>
<dbReference type="PROSITE" id="PS50893">
    <property type="entry name" value="ABC_TRANSPORTER_2"/>
    <property type="match status" value="1"/>
</dbReference>
<dbReference type="Pfam" id="PF00005">
    <property type="entry name" value="ABC_tran"/>
    <property type="match status" value="1"/>
</dbReference>
<feature type="region of interest" description="Disordered" evidence="9">
    <location>
        <begin position="285"/>
        <end position="306"/>
    </location>
</feature>
<proteinExistence type="inferred from homology"/>
<keyword evidence="12" id="KW-1185">Reference proteome</keyword>
<dbReference type="AlphaFoldDB" id="A0A1B0GNL5"/>
<feature type="transmembrane region" description="Helical" evidence="10">
    <location>
        <begin position="574"/>
        <end position="596"/>
    </location>
</feature>
<evidence type="ECO:0000256" key="2">
    <source>
        <dbReference type="ARBA" id="ARBA00005814"/>
    </source>
</evidence>
<dbReference type="FunFam" id="3.40.50.300:FF:001276">
    <property type="entry name" value="Uncharacterized protein, isoform A"/>
    <property type="match status" value="1"/>
</dbReference>
<dbReference type="GO" id="GO:0005524">
    <property type="term" value="F:ATP binding"/>
    <property type="evidence" value="ECO:0007669"/>
    <property type="project" value="UniProtKB-KW"/>
</dbReference>
<dbReference type="Proteomes" id="UP000092462">
    <property type="component" value="Unassembled WGS sequence"/>
</dbReference>
<evidence type="ECO:0000256" key="6">
    <source>
        <dbReference type="ARBA" id="ARBA00022840"/>
    </source>
</evidence>
<keyword evidence="8 10" id="KW-0472">Membrane</keyword>
<protein>
    <submittedName>
        <fullName evidence="11">Uncharacterized protein</fullName>
    </submittedName>
</protein>
<dbReference type="EMBL" id="AJVK01029547">
    <property type="status" value="NOT_ANNOTATED_CDS"/>
    <property type="molecule type" value="Genomic_DNA"/>
</dbReference>
<comment type="subcellular location">
    <subcellularLocation>
        <location evidence="1">Membrane</location>
        <topology evidence="1">Multi-pass membrane protein</topology>
    </subcellularLocation>
</comment>
<dbReference type="Gene3D" id="3.40.50.300">
    <property type="entry name" value="P-loop containing nucleotide triphosphate hydrolases"/>
    <property type="match status" value="1"/>
</dbReference>
<dbReference type="VEuPathDB" id="VectorBase:PPAI004892"/>
<keyword evidence="3" id="KW-0813">Transport</keyword>
<dbReference type="InterPro" id="IPR027417">
    <property type="entry name" value="P-loop_NTPase"/>
</dbReference>
<evidence type="ECO:0000256" key="4">
    <source>
        <dbReference type="ARBA" id="ARBA00022692"/>
    </source>
</evidence>
<dbReference type="Pfam" id="PF01061">
    <property type="entry name" value="ABC2_membrane"/>
    <property type="match status" value="1"/>
</dbReference>
<feature type="transmembrane region" description="Helical" evidence="10">
    <location>
        <begin position="416"/>
        <end position="438"/>
    </location>
</feature>
<evidence type="ECO:0000256" key="1">
    <source>
        <dbReference type="ARBA" id="ARBA00004141"/>
    </source>
</evidence>
<evidence type="ECO:0000313" key="11">
    <source>
        <dbReference type="EnsemblMetazoa" id="PPAI004892-PA"/>
    </source>
</evidence>
<dbReference type="VEuPathDB" id="VectorBase:PPAPM1_000730"/>